<protein>
    <submittedName>
        <fullName evidence="3">HEAT repeat domain-containing protein</fullName>
    </submittedName>
</protein>
<dbReference type="Pfam" id="PF13646">
    <property type="entry name" value="HEAT_2"/>
    <property type="match status" value="1"/>
</dbReference>
<accession>A0A977L198</accession>
<keyword evidence="2" id="KW-0605">Phycobilisome</keyword>
<gene>
    <name evidence="3" type="ORF">KA717_14545</name>
</gene>
<name>A0A977L198_9CYAN</name>
<dbReference type="InterPro" id="IPR016024">
    <property type="entry name" value="ARM-type_fold"/>
</dbReference>
<dbReference type="Gene3D" id="1.25.10.10">
    <property type="entry name" value="Leucine-rich Repeat Variant"/>
    <property type="match status" value="1"/>
</dbReference>
<dbReference type="KEGG" id="wna:KA717_14545"/>
<evidence type="ECO:0000256" key="1">
    <source>
        <dbReference type="ARBA" id="ARBA00022549"/>
    </source>
</evidence>
<dbReference type="PANTHER" id="PTHR12697:SF5">
    <property type="entry name" value="DEOXYHYPUSINE HYDROXYLASE"/>
    <property type="match status" value="1"/>
</dbReference>
<evidence type="ECO:0000256" key="2">
    <source>
        <dbReference type="ARBA" id="ARBA00022738"/>
    </source>
</evidence>
<organism evidence="3">
    <name type="scientific">Woronichinia naegeliana WA131</name>
    <dbReference type="NCBI Taxonomy" id="2824559"/>
    <lineage>
        <taxon>Bacteria</taxon>
        <taxon>Bacillati</taxon>
        <taxon>Cyanobacteriota</taxon>
        <taxon>Cyanophyceae</taxon>
        <taxon>Synechococcales</taxon>
        <taxon>Coelosphaeriaceae</taxon>
        <taxon>Woronichinia</taxon>
    </lineage>
</organism>
<dbReference type="Proteomes" id="UP001065613">
    <property type="component" value="Chromosome"/>
</dbReference>
<dbReference type="InterPro" id="IPR011989">
    <property type="entry name" value="ARM-like"/>
</dbReference>
<dbReference type="GO" id="GO:0030089">
    <property type="term" value="C:phycobilisome"/>
    <property type="evidence" value="ECO:0007669"/>
    <property type="project" value="UniProtKB-KW"/>
</dbReference>
<proteinExistence type="predicted"/>
<dbReference type="AlphaFoldDB" id="A0A977L198"/>
<evidence type="ECO:0000313" key="3">
    <source>
        <dbReference type="EMBL" id="UXE63692.1"/>
    </source>
</evidence>
<dbReference type="SUPFAM" id="SSF48371">
    <property type="entry name" value="ARM repeat"/>
    <property type="match status" value="1"/>
</dbReference>
<sequence>MMESSPIGAIEPMVRSLIEGVEKADSATKLVSAVEALAAVCQTEAIPTLVTVLRYNNPGAAVAAVDGLIALGRVTVPYLLDNIDGYNYGARAWATRVFAGIGDPAALDILLDAAKNDFALSVRRSAAKGLGNTHWEWMAKGQVTQAQQQVFEALYQVALDSEWVVRYAAIASLEAFALGNLQYEVNVSEKLMTLKETEKDTMVQTRISWALQNLQAKLTGKLDKFLDGGLPSDK</sequence>
<keyword evidence="1" id="KW-0042">Antenna complex</keyword>
<dbReference type="PANTHER" id="PTHR12697">
    <property type="entry name" value="PBS LYASE HEAT-LIKE PROTEIN"/>
    <property type="match status" value="1"/>
</dbReference>
<dbReference type="GO" id="GO:0016491">
    <property type="term" value="F:oxidoreductase activity"/>
    <property type="evidence" value="ECO:0007669"/>
    <property type="project" value="TreeGrafter"/>
</dbReference>
<reference evidence="3" key="1">
    <citation type="submission" date="2021-04" db="EMBL/GenBank/DDBJ databases">
        <title>Genome sequence of Woronichinia naegeliana from Washington state freshwater lake bloom.</title>
        <authorList>
            <person name="Dreher T.W."/>
        </authorList>
    </citation>
    <scope>NUCLEOTIDE SEQUENCE</scope>
    <source>
        <strain evidence="3">WA131</strain>
    </source>
</reference>
<dbReference type="EMBL" id="CP073041">
    <property type="protein sequence ID" value="UXE63692.1"/>
    <property type="molecule type" value="Genomic_DNA"/>
</dbReference>